<protein>
    <submittedName>
        <fullName evidence="4">Lamin tail domain-containing protein</fullName>
    </submittedName>
</protein>
<dbReference type="SUPFAM" id="SSF74853">
    <property type="entry name" value="Lamin A/C globular tail domain"/>
    <property type="match status" value="1"/>
</dbReference>
<reference evidence="5" key="1">
    <citation type="journal article" date="2019" name="Int. J. Syst. Evol. Microbiol.">
        <title>The Global Catalogue of Microorganisms (GCM) 10K type strain sequencing project: providing services to taxonomists for standard genome sequencing and annotation.</title>
        <authorList>
            <consortium name="The Broad Institute Genomics Platform"/>
            <consortium name="The Broad Institute Genome Sequencing Center for Infectious Disease"/>
            <person name="Wu L."/>
            <person name="Ma J."/>
        </authorList>
    </citation>
    <scope>NUCLEOTIDE SEQUENCE [LARGE SCALE GENOMIC DNA]</scope>
    <source>
        <strain evidence="5">KCTC 22671</strain>
    </source>
</reference>
<evidence type="ECO:0000256" key="1">
    <source>
        <dbReference type="ARBA" id="ARBA00022729"/>
    </source>
</evidence>
<feature type="chain" id="PRO_5046401606" evidence="2">
    <location>
        <begin position="21"/>
        <end position="583"/>
    </location>
</feature>
<dbReference type="Proteomes" id="UP001597534">
    <property type="component" value="Unassembled WGS sequence"/>
</dbReference>
<dbReference type="Pfam" id="PF00932">
    <property type="entry name" value="LTD"/>
    <property type="match status" value="1"/>
</dbReference>
<dbReference type="NCBIfam" id="TIGR04183">
    <property type="entry name" value="Por_Secre_tail"/>
    <property type="match status" value="1"/>
</dbReference>
<dbReference type="RefSeq" id="WP_379812105.1">
    <property type="nucleotide sequence ID" value="NZ_JBHUPC010000013.1"/>
</dbReference>
<evidence type="ECO:0000313" key="4">
    <source>
        <dbReference type="EMBL" id="MFD2892444.1"/>
    </source>
</evidence>
<comment type="caution">
    <text evidence="4">The sequence shown here is derived from an EMBL/GenBank/DDBJ whole genome shotgun (WGS) entry which is preliminary data.</text>
</comment>
<dbReference type="Pfam" id="PF18962">
    <property type="entry name" value="Por_Secre_tail"/>
    <property type="match status" value="1"/>
</dbReference>
<gene>
    <name evidence="4" type="ORF">ACFS5J_10515</name>
</gene>
<keyword evidence="5" id="KW-1185">Reference proteome</keyword>
<organism evidence="4 5">
    <name type="scientific">Flavobacterium chuncheonense</name>
    <dbReference type="NCBI Taxonomy" id="2026653"/>
    <lineage>
        <taxon>Bacteria</taxon>
        <taxon>Pseudomonadati</taxon>
        <taxon>Bacteroidota</taxon>
        <taxon>Flavobacteriia</taxon>
        <taxon>Flavobacteriales</taxon>
        <taxon>Flavobacteriaceae</taxon>
        <taxon>Flavobacterium</taxon>
    </lineage>
</organism>
<dbReference type="InterPro" id="IPR001322">
    <property type="entry name" value="Lamin_tail_dom"/>
</dbReference>
<evidence type="ECO:0000313" key="5">
    <source>
        <dbReference type="Proteomes" id="UP001597534"/>
    </source>
</evidence>
<evidence type="ECO:0000256" key="2">
    <source>
        <dbReference type="SAM" id="SignalP"/>
    </source>
</evidence>
<dbReference type="InterPro" id="IPR036415">
    <property type="entry name" value="Lamin_tail_dom_sf"/>
</dbReference>
<dbReference type="InterPro" id="IPR043744">
    <property type="entry name" value="DUF5689"/>
</dbReference>
<feature type="signal peptide" evidence="2">
    <location>
        <begin position="1"/>
        <end position="20"/>
    </location>
</feature>
<evidence type="ECO:0000259" key="3">
    <source>
        <dbReference type="PROSITE" id="PS51841"/>
    </source>
</evidence>
<proteinExistence type="predicted"/>
<accession>A0ABW5YN42</accession>
<name>A0ABW5YN42_9FLAO</name>
<sequence>MKKLYFFTFLFISTLSFSQATDLYFSMYGEGSSNNKFLEIYNGTNASVDLADYSVELYANGATTATNTQTFTAGTMLAAGDVYVLYNSSSNASIVSAGDSSSSTCNFNGDDAIALLKLGSIIDVIGQIGFDPGTTWAVGSTSDGTLNHTLVRKSSVCSPNPVALSSFGTDDATSEWDVYAIDTEWGQIGSHNGCSTAPSLVISSPINNTTFNPLVSNVDITLSISNFIVGNPGSGIDGHIHYTVAVNGGTPAMTMKYDTAPIALAVTPGNTYTVYVELVDNSHVAITPAVNATVDFEIATLNTVADLAALRADVITNGTGRYYQISTNPVITYSRNIRNQKYIQDSSAAILIDDNDGIMPFASGPIQGDALSSLVGSTSEFNGVLQLIPLQAATVVSSGNTVTPQIVTASAISANIEAYESELVQINTASFTEADGSTVFASGTNYTLNDGSDIVFRTLFNESNYIGQVIPSGAANRIVLVTEFNGTAQVVARSIADVTLSTKSFDKINGLQMYPNPISGNILNIISDKNSAKQIQVFDILGKQVLDAIVANNTVNIGNLESGIYLVKINEEGTTATRKLVVK</sequence>
<feature type="domain" description="LTD" evidence="3">
    <location>
        <begin position="16"/>
        <end position="129"/>
    </location>
</feature>
<dbReference type="PROSITE" id="PS51841">
    <property type="entry name" value="LTD"/>
    <property type="match status" value="1"/>
</dbReference>
<dbReference type="Pfam" id="PF18942">
    <property type="entry name" value="DUF5689"/>
    <property type="match status" value="1"/>
</dbReference>
<keyword evidence="1 2" id="KW-0732">Signal</keyword>
<dbReference type="EMBL" id="JBHUPC010000013">
    <property type="protein sequence ID" value="MFD2892444.1"/>
    <property type="molecule type" value="Genomic_DNA"/>
</dbReference>
<dbReference type="InterPro" id="IPR026444">
    <property type="entry name" value="Secre_tail"/>
</dbReference>